<evidence type="ECO:0000259" key="9">
    <source>
        <dbReference type="SMART" id="SM00322"/>
    </source>
</evidence>
<dbReference type="GO" id="GO:0031564">
    <property type="term" value="P:transcription antitermination"/>
    <property type="evidence" value="ECO:0007669"/>
    <property type="project" value="UniProtKB-UniRule"/>
</dbReference>
<dbReference type="InterPro" id="IPR036555">
    <property type="entry name" value="NusA_N_sf"/>
</dbReference>
<dbReference type="HAMAP" id="MF_00945_B">
    <property type="entry name" value="NusA_B"/>
    <property type="match status" value="1"/>
</dbReference>
<dbReference type="SMART" id="SM00322">
    <property type="entry name" value="KH"/>
    <property type="match status" value="2"/>
</dbReference>
<keyword evidence="1 7" id="KW-0806">Transcription termination</keyword>
<protein>
    <recommendedName>
        <fullName evidence="7">Transcription termination/antitermination protein NusA</fullName>
    </recommendedName>
</protein>
<dbReference type="GO" id="GO:0003723">
    <property type="term" value="F:RNA binding"/>
    <property type="evidence" value="ECO:0007669"/>
    <property type="project" value="UniProtKB-UniRule"/>
</dbReference>
<evidence type="ECO:0000256" key="7">
    <source>
        <dbReference type="HAMAP-Rule" id="MF_00945"/>
    </source>
</evidence>
<dbReference type="InterPro" id="IPR015946">
    <property type="entry name" value="KH_dom-like_a/b"/>
</dbReference>
<sequence>MRVEIEALRSIEREKGIDFETVVSSLEGALASAYKRQGGQAEEARVVIDRATGAVSVFAQELDDDGNVVDEWEDVPRDFGRIVAQTAKQVLMQRLREAEREMTYGEYSGKEGDLVSGSVQIHDRNLIVLDLGNAEAILPVSEQVSAERYVHGMHLRAYITEVRRSIKGVQIVCSRSHPKLVEELFALEVPEITDGIVEIKGTAREAGYRTKIAVASHDPSVDAVGSCVGTRGSRVLQIVEDLGGEKVDIIPWSEEPAEFVANALSPAKVSEVYLYDDEAPPAAVVIVPDYQLSLAIGREGQNARLAARLTGWRIDIKSETQFAEEQAAFQAAYERGEVDEFGTPLSSDVVPPQPRGYEVTPDTTDPERADA</sequence>
<dbReference type="GO" id="GO:0006353">
    <property type="term" value="P:DNA-templated transcription termination"/>
    <property type="evidence" value="ECO:0007669"/>
    <property type="project" value="UniProtKB-UniRule"/>
</dbReference>
<dbReference type="SUPFAM" id="SSF69705">
    <property type="entry name" value="Transcription factor NusA, N-terminal domain"/>
    <property type="match status" value="1"/>
</dbReference>
<keyword evidence="4 7" id="KW-0694">RNA-binding</keyword>
<keyword evidence="11" id="KW-1185">Reference proteome</keyword>
<dbReference type="CDD" id="cd22529">
    <property type="entry name" value="KH-II_NusA_rpt2"/>
    <property type="match status" value="1"/>
</dbReference>
<evidence type="ECO:0000256" key="6">
    <source>
        <dbReference type="ARBA" id="ARBA00023163"/>
    </source>
</evidence>
<dbReference type="SUPFAM" id="SSF54814">
    <property type="entry name" value="Prokaryotic type KH domain (KH-domain type II)"/>
    <property type="match status" value="2"/>
</dbReference>
<feature type="domain" description="K Homology" evidence="9">
    <location>
        <begin position="279"/>
        <end position="340"/>
    </location>
</feature>
<dbReference type="InterPro" id="IPR030842">
    <property type="entry name" value="TF_NusA_bacterial"/>
</dbReference>
<evidence type="ECO:0000256" key="4">
    <source>
        <dbReference type="ARBA" id="ARBA00022884"/>
    </source>
</evidence>
<dbReference type="KEGG" id="erz:ER308_04920"/>
<dbReference type="InterPro" id="IPR004087">
    <property type="entry name" value="KH_dom"/>
</dbReference>
<name>A0A411YCN1_9ACTN</name>
<feature type="region of interest" description="Disordered" evidence="8">
    <location>
        <begin position="340"/>
        <end position="371"/>
    </location>
</feature>
<dbReference type="GO" id="GO:0003700">
    <property type="term" value="F:DNA-binding transcription factor activity"/>
    <property type="evidence" value="ECO:0007669"/>
    <property type="project" value="InterPro"/>
</dbReference>
<dbReference type="RefSeq" id="WP_131153945.1">
    <property type="nucleotide sequence ID" value="NZ_CP036402.1"/>
</dbReference>
<dbReference type="SUPFAM" id="SSF50249">
    <property type="entry name" value="Nucleic acid-binding proteins"/>
    <property type="match status" value="1"/>
</dbReference>
<comment type="similarity">
    <text evidence="7">Belongs to the NusA family.</text>
</comment>
<dbReference type="AlphaFoldDB" id="A0A411YCN1"/>
<gene>
    <name evidence="7 10" type="primary">nusA</name>
    <name evidence="10" type="ORF">ER308_04920</name>
</gene>
<evidence type="ECO:0000256" key="2">
    <source>
        <dbReference type="ARBA" id="ARBA00022490"/>
    </source>
</evidence>
<dbReference type="Pfam" id="PF13184">
    <property type="entry name" value="KH_NusA_1st"/>
    <property type="match status" value="1"/>
</dbReference>
<keyword evidence="2 7" id="KW-0963">Cytoplasm</keyword>
<dbReference type="OrthoDB" id="9807233at2"/>
<dbReference type="Gene3D" id="3.30.300.20">
    <property type="match status" value="2"/>
</dbReference>
<dbReference type="PANTHER" id="PTHR22648:SF0">
    <property type="entry name" value="TRANSCRIPTION TERMINATION_ANTITERMINATION PROTEIN NUSA"/>
    <property type="match status" value="1"/>
</dbReference>
<dbReference type="EMBL" id="CP036402">
    <property type="protein sequence ID" value="QBI18948.1"/>
    <property type="molecule type" value="Genomic_DNA"/>
</dbReference>
<dbReference type="Gene3D" id="2.40.50.140">
    <property type="entry name" value="Nucleic acid-binding proteins"/>
    <property type="match status" value="1"/>
</dbReference>
<dbReference type="InterPro" id="IPR025249">
    <property type="entry name" value="TF_NusA_KH_1st"/>
</dbReference>
<dbReference type="NCBIfam" id="TIGR01953">
    <property type="entry name" value="NusA"/>
    <property type="match status" value="1"/>
</dbReference>
<reference evidence="10 11" key="1">
    <citation type="submission" date="2019-01" db="EMBL/GenBank/DDBJ databases">
        <title>Egibacter rhizosphaerae EGI 80759T.</title>
        <authorList>
            <person name="Chen D.-D."/>
            <person name="Tian Y."/>
            <person name="Jiao J.-Y."/>
            <person name="Zhang X.-T."/>
            <person name="Zhang Y.-G."/>
            <person name="Zhang Y."/>
            <person name="Xiao M."/>
            <person name="Shu W.-S."/>
            <person name="Li W.-J."/>
        </authorList>
    </citation>
    <scope>NUCLEOTIDE SEQUENCE [LARGE SCALE GENOMIC DNA]</scope>
    <source>
        <strain evidence="10 11">EGI 80759</strain>
    </source>
</reference>
<dbReference type="CDD" id="cd02134">
    <property type="entry name" value="KH-II_NusA_rpt1"/>
    <property type="match status" value="1"/>
</dbReference>
<comment type="subunit">
    <text evidence="7">Monomer. Binds directly to the core enzyme of the DNA-dependent RNA polymerase and to nascent RNA.</text>
</comment>
<comment type="function">
    <text evidence="7">Participates in both transcription termination and antitermination.</text>
</comment>
<dbReference type="InterPro" id="IPR012340">
    <property type="entry name" value="NA-bd_OB-fold"/>
</dbReference>
<proteinExistence type="inferred from homology"/>
<feature type="domain" description="K Homology" evidence="9">
    <location>
        <begin position="206"/>
        <end position="278"/>
    </location>
</feature>
<evidence type="ECO:0000313" key="10">
    <source>
        <dbReference type="EMBL" id="QBI18948.1"/>
    </source>
</evidence>
<evidence type="ECO:0000313" key="11">
    <source>
        <dbReference type="Proteomes" id="UP000291469"/>
    </source>
</evidence>
<comment type="subcellular location">
    <subcellularLocation>
        <location evidence="7">Cytoplasm</location>
    </subcellularLocation>
</comment>
<dbReference type="Pfam" id="PF26594">
    <property type="entry name" value="KH_NusA_2nd"/>
    <property type="match status" value="1"/>
</dbReference>
<dbReference type="FunFam" id="3.30.300.20:FF:000005">
    <property type="entry name" value="Transcription termination/antitermination protein NusA"/>
    <property type="match status" value="1"/>
</dbReference>
<dbReference type="InterPro" id="IPR010213">
    <property type="entry name" value="TF_NusA"/>
</dbReference>
<evidence type="ECO:0000256" key="8">
    <source>
        <dbReference type="SAM" id="MobiDB-lite"/>
    </source>
</evidence>
<keyword evidence="5 7" id="KW-0805">Transcription regulation</keyword>
<dbReference type="Proteomes" id="UP000291469">
    <property type="component" value="Chromosome"/>
</dbReference>
<dbReference type="InterPro" id="IPR009019">
    <property type="entry name" value="KH_sf_prok-type"/>
</dbReference>
<evidence type="ECO:0000256" key="3">
    <source>
        <dbReference type="ARBA" id="ARBA00022814"/>
    </source>
</evidence>
<dbReference type="InterPro" id="IPR013735">
    <property type="entry name" value="TF_NusA_N"/>
</dbReference>
<organism evidence="10 11">
    <name type="scientific">Egibacter rhizosphaerae</name>
    <dbReference type="NCBI Taxonomy" id="1670831"/>
    <lineage>
        <taxon>Bacteria</taxon>
        <taxon>Bacillati</taxon>
        <taxon>Actinomycetota</taxon>
        <taxon>Nitriliruptoria</taxon>
        <taxon>Egibacterales</taxon>
        <taxon>Egibacteraceae</taxon>
        <taxon>Egibacter</taxon>
    </lineage>
</organism>
<dbReference type="FunFam" id="3.30.300.20:FF:000002">
    <property type="entry name" value="Transcription termination/antitermination protein NusA"/>
    <property type="match status" value="1"/>
</dbReference>
<keyword evidence="3 7" id="KW-0889">Transcription antitermination</keyword>
<dbReference type="Gene3D" id="3.30.1480.10">
    <property type="entry name" value="NusA, N-terminal domain"/>
    <property type="match status" value="1"/>
</dbReference>
<dbReference type="InterPro" id="IPR058582">
    <property type="entry name" value="KH_NusA_2nd"/>
</dbReference>
<keyword evidence="6 7" id="KW-0804">Transcription</keyword>
<accession>A0A411YCN1</accession>
<dbReference type="CDD" id="cd04455">
    <property type="entry name" value="S1_NusA"/>
    <property type="match status" value="1"/>
</dbReference>
<dbReference type="GO" id="GO:0005829">
    <property type="term" value="C:cytosol"/>
    <property type="evidence" value="ECO:0007669"/>
    <property type="project" value="TreeGrafter"/>
</dbReference>
<evidence type="ECO:0000256" key="5">
    <source>
        <dbReference type="ARBA" id="ARBA00023015"/>
    </source>
</evidence>
<dbReference type="PANTHER" id="PTHR22648">
    <property type="entry name" value="TRANSCRIPTION TERMINATION FACTOR NUSA"/>
    <property type="match status" value="1"/>
</dbReference>
<evidence type="ECO:0000256" key="1">
    <source>
        <dbReference type="ARBA" id="ARBA00022472"/>
    </source>
</evidence>
<dbReference type="Pfam" id="PF08529">
    <property type="entry name" value="NusA_N"/>
    <property type="match status" value="1"/>
</dbReference>